<evidence type="ECO:0000313" key="6">
    <source>
        <dbReference type="Proteomes" id="UP001500738"/>
    </source>
</evidence>
<keyword evidence="1" id="KW-0805">Transcription regulation</keyword>
<dbReference type="Pfam" id="PF01381">
    <property type="entry name" value="HTH_3"/>
    <property type="match status" value="1"/>
</dbReference>
<protein>
    <submittedName>
        <fullName evidence="5">Helix-turn-helix transcriptional regulator</fullName>
    </submittedName>
</protein>
<dbReference type="CDD" id="cd00093">
    <property type="entry name" value="HTH_XRE"/>
    <property type="match status" value="1"/>
</dbReference>
<evidence type="ECO:0000313" key="5">
    <source>
        <dbReference type="EMBL" id="GAA0861826.1"/>
    </source>
</evidence>
<keyword evidence="3" id="KW-0804">Transcription</keyword>
<dbReference type="PANTHER" id="PTHR46797">
    <property type="entry name" value="HTH-TYPE TRANSCRIPTIONAL REGULATOR"/>
    <property type="match status" value="1"/>
</dbReference>
<dbReference type="RefSeq" id="WP_215354085.1">
    <property type="nucleotide sequence ID" value="NZ_BAAAFE010000003.1"/>
</dbReference>
<dbReference type="InterPro" id="IPR001387">
    <property type="entry name" value="Cro/C1-type_HTH"/>
</dbReference>
<feature type="domain" description="HTH cro/C1-type" evidence="4">
    <location>
        <begin position="17"/>
        <end position="71"/>
    </location>
</feature>
<evidence type="ECO:0000256" key="2">
    <source>
        <dbReference type="ARBA" id="ARBA00023125"/>
    </source>
</evidence>
<evidence type="ECO:0000256" key="1">
    <source>
        <dbReference type="ARBA" id="ARBA00023015"/>
    </source>
</evidence>
<dbReference type="InterPro" id="IPR050807">
    <property type="entry name" value="TransReg_Diox_bact_type"/>
</dbReference>
<dbReference type="InterPro" id="IPR010982">
    <property type="entry name" value="Lambda_DNA-bd_dom_sf"/>
</dbReference>
<dbReference type="Gene3D" id="1.10.260.40">
    <property type="entry name" value="lambda repressor-like DNA-binding domains"/>
    <property type="match status" value="1"/>
</dbReference>
<proteinExistence type="predicted"/>
<dbReference type="SUPFAM" id="SSF47413">
    <property type="entry name" value="lambda repressor-like DNA-binding domains"/>
    <property type="match status" value="1"/>
</dbReference>
<comment type="caution">
    <text evidence="5">The sequence shown here is derived from an EMBL/GenBank/DDBJ whole genome shotgun (WGS) entry which is preliminary data.</text>
</comment>
<dbReference type="PANTHER" id="PTHR46797:SF23">
    <property type="entry name" value="HTH-TYPE TRANSCRIPTIONAL REGULATOR SUTR"/>
    <property type="match status" value="1"/>
</dbReference>
<organism evidence="5 6">
    <name type="scientific">Sphingopyxis soli</name>
    <dbReference type="NCBI Taxonomy" id="592051"/>
    <lineage>
        <taxon>Bacteria</taxon>
        <taxon>Pseudomonadati</taxon>
        <taxon>Pseudomonadota</taxon>
        <taxon>Alphaproteobacteria</taxon>
        <taxon>Sphingomonadales</taxon>
        <taxon>Sphingomonadaceae</taxon>
        <taxon>Sphingopyxis</taxon>
    </lineage>
</organism>
<dbReference type="PROSITE" id="PS50943">
    <property type="entry name" value="HTH_CROC1"/>
    <property type="match status" value="1"/>
</dbReference>
<dbReference type="EMBL" id="BAAAFE010000003">
    <property type="protein sequence ID" value="GAA0861826.1"/>
    <property type="molecule type" value="Genomic_DNA"/>
</dbReference>
<keyword evidence="2" id="KW-0238">DNA-binding</keyword>
<accession>A0ABP3XBC0</accession>
<dbReference type="Proteomes" id="UP001500738">
    <property type="component" value="Unassembled WGS sequence"/>
</dbReference>
<evidence type="ECO:0000259" key="4">
    <source>
        <dbReference type="PROSITE" id="PS50943"/>
    </source>
</evidence>
<gene>
    <name evidence="5" type="ORF">GCM10009115_06010</name>
</gene>
<keyword evidence="6" id="KW-1185">Reference proteome</keyword>
<evidence type="ECO:0000256" key="3">
    <source>
        <dbReference type="ARBA" id="ARBA00023163"/>
    </source>
</evidence>
<name>A0ABP3XBC0_9SPHN</name>
<dbReference type="SMART" id="SM00530">
    <property type="entry name" value="HTH_XRE"/>
    <property type="match status" value="1"/>
</dbReference>
<reference evidence="6" key="1">
    <citation type="journal article" date="2019" name="Int. J. Syst. Evol. Microbiol.">
        <title>The Global Catalogue of Microorganisms (GCM) 10K type strain sequencing project: providing services to taxonomists for standard genome sequencing and annotation.</title>
        <authorList>
            <consortium name="The Broad Institute Genomics Platform"/>
            <consortium name="The Broad Institute Genome Sequencing Center for Infectious Disease"/>
            <person name="Wu L."/>
            <person name="Ma J."/>
        </authorList>
    </citation>
    <scope>NUCLEOTIDE SEQUENCE [LARGE SCALE GENOMIC DNA]</scope>
    <source>
        <strain evidence="6">JCM 15910</strain>
    </source>
</reference>
<sequence length="77" mass="8386">MPSAPPSPLRRVFAQRVRTERKRLGISQEELADRAQVHRTFVGAVERAETNISIDNIGRISDALGVKAALLMASSGD</sequence>